<accession>A0A9W9TWJ9</accession>
<dbReference type="EMBL" id="JAPQKS010000002">
    <property type="protein sequence ID" value="KAJ5245962.1"/>
    <property type="molecule type" value="Genomic_DNA"/>
</dbReference>
<keyword evidence="3" id="KW-1185">Reference proteome</keyword>
<feature type="compositionally biased region" description="Low complexity" evidence="1">
    <location>
        <begin position="80"/>
        <end position="94"/>
    </location>
</feature>
<proteinExistence type="predicted"/>
<gene>
    <name evidence="2" type="ORF">N7468_000945</name>
</gene>
<reference evidence="2" key="2">
    <citation type="journal article" date="2023" name="IMA Fungus">
        <title>Comparative genomic study of the Penicillium genus elucidates a diverse pangenome and 15 lateral gene transfer events.</title>
        <authorList>
            <person name="Petersen C."/>
            <person name="Sorensen T."/>
            <person name="Nielsen M.R."/>
            <person name="Sondergaard T.E."/>
            <person name="Sorensen J.L."/>
            <person name="Fitzpatrick D.A."/>
            <person name="Frisvad J.C."/>
            <person name="Nielsen K.L."/>
        </authorList>
    </citation>
    <scope>NUCLEOTIDE SEQUENCE</scope>
    <source>
        <strain evidence="2">IBT 19713</strain>
    </source>
</reference>
<dbReference type="RefSeq" id="XP_058333383.1">
    <property type="nucleotide sequence ID" value="XM_058470242.1"/>
</dbReference>
<comment type="caution">
    <text evidence="2">The sequence shown here is derived from an EMBL/GenBank/DDBJ whole genome shotgun (WGS) entry which is preliminary data.</text>
</comment>
<feature type="compositionally biased region" description="Pro residues" evidence="1">
    <location>
        <begin position="68"/>
        <end position="77"/>
    </location>
</feature>
<name>A0A9W9TWJ9_9EURO</name>
<dbReference type="AlphaFoldDB" id="A0A9W9TWJ9"/>
<organism evidence="2 3">
    <name type="scientific">Penicillium chermesinum</name>
    <dbReference type="NCBI Taxonomy" id="63820"/>
    <lineage>
        <taxon>Eukaryota</taxon>
        <taxon>Fungi</taxon>
        <taxon>Dikarya</taxon>
        <taxon>Ascomycota</taxon>
        <taxon>Pezizomycotina</taxon>
        <taxon>Eurotiomycetes</taxon>
        <taxon>Eurotiomycetidae</taxon>
        <taxon>Eurotiales</taxon>
        <taxon>Aspergillaceae</taxon>
        <taxon>Penicillium</taxon>
    </lineage>
</organism>
<evidence type="ECO:0000313" key="3">
    <source>
        <dbReference type="Proteomes" id="UP001150941"/>
    </source>
</evidence>
<protein>
    <submittedName>
        <fullName evidence="2">Uncharacterized protein</fullName>
    </submittedName>
</protein>
<sequence length="94" mass="10246">MAICITFGTHVPRLALSELGAEYLRDRNQPIIPLATHKYKKLISGSIRPDITPDTRPPAQPYGYPGPQWGPPQPPPMAHGAQKPPQGPPGAEYK</sequence>
<reference evidence="2" key="1">
    <citation type="submission" date="2022-11" db="EMBL/GenBank/DDBJ databases">
        <authorList>
            <person name="Petersen C."/>
        </authorList>
    </citation>
    <scope>NUCLEOTIDE SEQUENCE</scope>
    <source>
        <strain evidence="2">IBT 19713</strain>
    </source>
</reference>
<dbReference type="GeneID" id="83197545"/>
<evidence type="ECO:0000256" key="1">
    <source>
        <dbReference type="SAM" id="MobiDB-lite"/>
    </source>
</evidence>
<feature type="region of interest" description="Disordered" evidence="1">
    <location>
        <begin position="46"/>
        <end position="94"/>
    </location>
</feature>
<dbReference type="Proteomes" id="UP001150941">
    <property type="component" value="Unassembled WGS sequence"/>
</dbReference>
<evidence type="ECO:0000313" key="2">
    <source>
        <dbReference type="EMBL" id="KAJ5245962.1"/>
    </source>
</evidence>